<dbReference type="PIRSF" id="PIRSF500136">
    <property type="entry name" value="UDP_ManNAc_DH"/>
    <property type="match status" value="1"/>
</dbReference>
<dbReference type="EMBL" id="JAAXLA010000002">
    <property type="protein sequence ID" value="NMH95922.1"/>
    <property type="molecule type" value="Genomic_DNA"/>
</dbReference>
<accession>A0ABX1S5R0</accession>
<comment type="similarity">
    <text evidence="1">Belongs to the UDP-glucose/GDP-mannose dehydrogenase family.</text>
</comment>
<feature type="domain" description="UDP-glucose/GDP-mannose dehydrogenase N-terminal" evidence="2">
    <location>
        <begin position="8"/>
        <end position="152"/>
    </location>
</feature>
<dbReference type="InterPro" id="IPR017476">
    <property type="entry name" value="UDP-Glc/GDP-Man"/>
</dbReference>
<evidence type="ECO:0000259" key="2">
    <source>
        <dbReference type="Pfam" id="PF03721"/>
    </source>
</evidence>
<dbReference type="SUPFAM" id="SSF51735">
    <property type="entry name" value="NAD(P)-binding Rossmann-fold domains"/>
    <property type="match status" value="1"/>
</dbReference>
<dbReference type="InterPro" id="IPR001732">
    <property type="entry name" value="UDP-Glc/GDP-Man_DH_N"/>
</dbReference>
<dbReference type="InterPro" id="IPR028359">
    <property type="entry name" value="UDP_ManNAc/GlcNAc_DH"/>
</dbReference>
<organism evidence="3 4">
    <name type="scientific">Pseudonocardia acidicola</name>
    <dbReference type="NCBI Taxonomy" id="2724939"/>
    <lineage>
        <taxon>Bacteria</taxon>
        <taxon>Bacillati</taxon>
        <taxon>Actinomycetota</taxon>
        <taxon>Actinomycetes</taxon>
        <taxon>Pseudonocardiales</taxon>
        <taxon>Pseudonocardiaceae</taxon>
        <taxon>Pseudonocardia</taxon>
    </lineage>
</organism>
<dbReference type="Proteomes" id="UP000820669">
    <property type="component" value="Unassembled WGS sequence"/>
</dbReference>
<dbReference type="Gene3D" id="3.40.50.720">
    <property type="entry name" value="NAD(P)-binding Rossmann-like Domain"/>
    <property type="match status" value="1"/>
</dbReference>
<dbReference type="PIRSF" id="PIRSF000124">
    <property type="entry name" value="UDPglc_GDPman_dh"/>
    <property type="match status" value="1"/>
</dbReference>
<reference evidence="3 4" key="1">
    <citation type="submission" date="2020-04" db="EMBL/GenBank/DDBJ databases">
        <authorList>
            <person name="Klaysubun C."/>
            <person name="Duangmal K."/>
            <person name="Lipun K."/>
        </authorList>
    </citation>
    <scope>NUCLEOTIDE SEQUENCE [LARGE SCALE GENOMIC DNA]</scope>
    <source>
        <strain evidence="3 4">K10HN5</strain>
    </source>
</reference>
<dbReference type="InterPro" id="IPR036291">
    <property type="entry name" value="NAD(P)-bd_dom_sf"/>
</dbReference>
<dbReference type="RefSeq" id="WP_169379302.1">
    <property type="nucleotide sequence ID" value="NZ_JAAXLA010000002.1"/>
</dbReference>
<protein>
    <recommendedName>
        <fullName evidence="2">UDP-glucose/GDP-mannose dehydrogenase N-terminal domain-containing protein</fullName>
    </recommendedName>
</protein>
<dbReference type="Pfam" id="PF03721">
    <property type="entry name" value="UDPG_MGDP_dh_N"/>
    <property type="match status" value="1"/>
</dbReference>
<evidence type="ECO:0000313" key="4">
    <source>
        <dbReference type="Proteomes" id="UP000820669"/>
    </source>
</evidence>
<keyword evidence="4" id="KW-1185">Reference proteome</keyword>
<comment type="caution">
    <text evidence="3">The sequence shown here is derived from an EMBL/GenBank/DDBJ whole genome shotgun (WGS) entry which is preliminary data.</text>
</comment>
<name>A0ABX1S5R0_9PSEU</name>
<sequence>MTAAARPRVVVVGQGRAGAISARRSAMAGHDTVRFDPWGGRIEDLASADRERAAGRRSGDLRVATDPVCCAGLDVAVLAVPAAPRDAGPGHNTLEIAAAVIAEYLRPGTLVVLESTARPGTTEEVVLPTLEFLSGLRAGTDFALGYSPEPARGPESPRVVSGVDAASRARVEAFYGSLGFGCVAVTSPRVAELVSLLERDAREVDVTVVDRLAVLAGDAGLAVRSLVRPAPGVDTTAVHLVHPEDAVPDGPPARHALCWSTSRRRVAGGYR</sequence>
<evidence type="ECO:0000313" key="3">
    <source>
        <dbReference type="EMBL" id="NMH95922.1"/>
    </source>
</evidence>
<gene>
    <name evidence="3" type="ORF">HF526_01075</name>
</gene>
<evidence type="ECO:0000256" key="1">
    <source>
        <dbReference type="PIRNR" id="PIRNR000124"/>
    </source>
</evidence>
<proteinExistence type="inferred from homology"/>
<dbReference type="PANTHER" id="PTHR43491">
    <property type="entry name" value="UDP-N-ACETYL-D-MANNOSAMINE DEHYDROGENASE"/>
    <property type="match status" value="1"/>
</dbReference>
<dbReference type="PANTHER" id="PTHR43491:SF1">
    <property type="entry name" value="UDP-N-ACETYL-D-MANNOSAMINE DEHYDROGENASE"/>
    <property type="match status" value="1"/>
</dbReference>